<dbReference type="EMBL" id="JABAGO010000035">
    <property type="protein sequence ID" value="NME99825.1"/>
    <property type="molecule type" value="Genomic_DNA"/>
</dbReference>
<dbReference type="RefSeq" id="WP_168975791.1">
    <property type="nucleotide sequence ID" value="NZ_JABAGO010000035.1"/>
</dbReference>
<keyword evidence="1" id="KW-0472">Membrane</keyword>
<sequence length="64" mass="7976">MKNIYMVILIIIVAFVLLFRFWKLRNRKDIKLQKELKRNAERIRYRQKEVDKLSAKLQERLDKN</sequence>
<reference evidence="2 3" key="1">
    <citation type="submission" date="2020-04" db="EMBL/GenBank/DDBJ databases">
        <authorList>
            <person name="Hitch T.C.A."/>
            <person name="Wylensek D."/>
            <person name="Clavel T."/>
        </authorList>
    </citation>
    <scope>NUCLEOTIDE SEQUENCE [LARGE SCALE GENOMIC DNA]</scope>
    <source>
        <strain evidence="2 3">WB01_D5_05</strain>
    </source>
</reference>
<evidence type="ECO:0000313" key="3">
    <source>
        <dbReference type="Proteomes" id="UP000561326"/>
    </source>
</evidence>
<keyword evidence="1" id="KW-1133">Transmembrane helix</keyword>
<proteinExistence type="predicted"/>
<accession>A0A848CWG5</accession>
<keyword evidence="1" id="KW-0812">Transmembrane</keyword>
<comment type="caution">
    <text evidence="2">The sequence shown here is derived from an EMBL/GenBank/DDBJ whole genome shotgun (WGS) entry which is preliminary data.</text>
</comment>
<dbReference type="AlphaFoldDB" id="A0A848CWG5"/>
<organism evidence="2 3">
    <name type="scientific">Aneurinibacillus aneurinilyticus</name>
    <name type="common">Bacillus aneurinolyticus</name>
    <dbReference type="NCBI Taxonomy" id="1391"/>
    <lineage>
        <taxon>Bacteria</taxon>
        <taxon>Bacillati</taxon>
        <taxon>Bacillota</taxon>
        <taxon>Bacilli</taxon>
        <taxon>Bacillales</taxon>
        <taxon>Paenibacillaceae</taxon>
        <taxon>Aneurinibacillus group</taxon>
        <taxon>Aneurinibacillus</taxon>
    </lineage>
</organism>
<name>A0A848CWG5_ANEAE</name>
<protein>
    <submittedName>
        <fullName evidence="2">DUF2921 family protein</fullName>
    </submittedName>
</protein>
<dbReference type="Proteomes" id="UP000561326">
    <property type="component" value="Unassembled WGS sequence"/>
</dbReference>
<feature type="transmembrane region" description="Helical" evidence="1">
    <location>
        <begin position="6"/>
        <end position="22"/>
    </location>
</feature>
<gene>
    <name evidence="2" type="ORF">HF838_16445</name>
</gene>
<evidence type="ECO:0000256" key="1">
    <source>
        <dbReference type="SAM" id="Phobius"/>
    </source>
</evidence>
<evidence type="ECO:0000313" key="2">
    <source>
        <dbReference type="EMBL" id="NME99825.1"/>
    </source>
</evidence>